<dbReference type="Proteomes" id="UP000000305">
    <property type="component" value="Unassembled WGS sequence"/>
</dbReference>
<accession>E9GNN1</accession>
<dbReference type="OrthoDB" id="2224430at2759"/>
<dbReference type="eggNOG" id="KOG0453">
    <property type="taxonomic scope" value="Eukaryota"/>
</dbReference>
<dbReference type="EMBL" id="GL732555">
    <property type="protein sequence ID" value="EFX78934.1"/>
    <property type="molecule type" value="Genomic_DNA"/>
</dbReference>
<sequence length="153" mass="17078">MAILHSFEEMEYPFYSPSILADQDGETSLLLDKNFDLLGTNVLYPSFTQFLHGLSIQAPLSKHSFVIEAMAIRTRGQHSGTLKARTNANSATHAFVTSSEITAALSLAGTFNFDQRIRKLKDAKGEEFLLCDPFVNESDEWPVRGCNPVQETY</sequence>
<evidence type="ECO:0000313" key="2">
    <source>
        <dbReference type="Proteomes" id="UP000000305"/>
    </source>
</evidence>
<organism evidence="1 2">
    <name type="scientific">Daphnia pulex</name>
    <name type="common">Water flea</name>
    <dbReference type="NCBI Taxonomy" id="6669"/>
    <lineage>
        <taxon>Eukaryota</taxon>
        <taxon>Metazoa</taxon>
        <taxon>Ecdysozoa</taxon>
        <taxon>Arthropoda</taxon>
        <taxon>Crustacea</taxon>
        <taxon>Branchiopoda</taxon>
        <taxon>Diplostraca</taxon>
        <taxon>Cladocera</taxon>
        <taxon>Anomopoda</taxon>
        <taxon>Daphniidae</taxon>
        <taxon>Daphnia</taxon>
    </lineage>
</organism>
<dbReference type="KEGG" id="dpx:DAPPUDRAFT_245602"/>
<name>E9GNN1_DAPPU</name>
<dbReference type="STRING" id="6669.E9GNN1"/>
<dbReference type="AlphaFoldDB" id="E9GNN1"/>
<reference evidence="1 2" key="1">
    <citation type="journal article" date="2011" name="Science">
        <title>The ecoresponsive genome of Daphnia pulex.</title>
        <authorList>
            <person name="Colbourne J.K."/>
            <person name="Pfrender M.E."/>
            <person name="Gilbert D."/>
            <person name="Thomas W.K."/>
            <person name="Tucker A."/>
            <person name="Oakley T.H."/>
            <person name="Tokishita S."/>
            <person name="Aerts A."/>
            <person name="Arnold G.J."/>
            <person name="Basu M.K."/>
            <person name="Bauer D.J."/>
            <person name="Caceres C.E."/>
            <person name="Carmel L."/>
            <person name="Casola C."/>
            <person name="Choi J.H."/>
            <person name="Detter J.C."/>
            <person name="Dong Q."/>
            <person name="Dusheyko S."/>
            <person name="Eads B.D."/>
            <person name="Frohlich T."/>
            <person name="Geiler-Samerotte K.A."/>
            <person name="Gerlach D."/>
            <person name="Hatcher P."/>
            <person name="Jogdeo S."/>
            <person name="Krijgsveld J."/>
            <person name="Kriventseva E.V."/>
            <person name="Kultz D."/>
            <person name="Laforsch C."/>
            <person name="Lindquist E."/>
            <person name="Lopez J."/>
            <person name="Manak J.R."/>
            <person name="Muller J."/>
            <person name="Pangilinan J."/>
            <person name="Patwardhan R.P."/>
            <person name="Pitluck S."/>
            <person name="Pritham E.J."/>
            <person name="Rechtsteiner A."/>
            <person name="Rho M."/>
            <person name="Rogozin I.B."/>
            <person name="Sakarya O."/>
            <person name="Salamov A."/>
            <person name="Schaack S."/>
            <person name="Shapiro H."/>
            <person name="Shiga Y."/>
            <person name="Skalitzky C."/>
            <person name="Smith Z."/>
            <person name="Souvorov A."/>
            <person name="Sung W."/>
            <person name="Tang Z."/>
            <person name="Tsuchiya D."/>
            <person name="Tu H."/>
            <person name="Vos H."/>
            <person name="Wang M."/>
            <person name="Wolf Y.I."/>
            <person name="Yamagata H."/>
            <person name="Yamada T."/>
            <person name="Ye Y."/>
            <person name="Shaw J.R."/>
            <person name="Andrews J."/>
            <person name="Crease T.J."/>
            <person name="Tang H."/>
            <person name="Lucas S.M."/>
            <person name="Robertson H.M."/>
            <person name="Bork P."/>
            <person name="Koonin E.V."/>
            <person name="Zdobnov E.M."/>
            <person name="Grigoriev I.V."/>
            <person name="Lynch M."/>
            <person name="Boore J.L."/>
        </authorList>
    </citation>
    <scope>NUCLEOTIDE SEQUENCE [LARGE SCALE GENOMIC DNA]</scope>
</reference>
<protein>
    <submittedName>
        <fullName evidence="1">Uncharacterized protein</fullName>
    </submittedName>
</protein>
<proteinExistence type="predicted"/>
<gene>
    <name evidence="1" type="ORF">DAPPUDRAFT_245602</name>
</gene>
<keyword evidence="2" id="KW-1185">Reference proteome</keyword>
<dbReference type="InParanoid" id="E9GNN1"/>
<dbReference type="HOGENOM" id="CLU_1715108_0_0_1"/>
<evidence type="ECO:0000313" key="1">
    <source>
        <dbReference type="EMBL" id="EFX78934.1"/>
    </source>
</evidence>